<reference evidence="3" key="1">
    <citation type="submission" date="2012-10" db="EMBL/GenBank/DDBJ databases">
        <title>The complete genome sequence of Streptomyces collinus Tu 365.</title>
        <authorList>
            <person name="Ruckert C."/>
            <person name="Szczepanowski R."/>
            <person name="Goesmann A."/>
            <person name="Pross E.K."/>
            <person name="Musiol E.M."/>
            <person name="Blin K."/>
            <person name="Wohlleben W."/>
            <person name="Puhler A."/>
            <person name="Weber T."/>
            <person name="Kalinowski J."/>
        </authorList>
    </citation>
    <scope>NUCLEOTIDE SEQUENCE [LARGE SCALE GENOMIC DNA]</scope>
    <source>
        <strain evidence="3">DSM 40733 / Tue 365</strain>
    </source>
</reference>
<feature type="transmembrane region" description="Helical" evidence="1">
    <location>
        <begin position="12"/>
        <end position="33"/>
    </location>
</feature>
<dbReference type="EMBL" id="CP006259">
    <property type="protein sequence ID" value="AGS73691.1"/>
    <property type="molecule type" value="Genomic_DNA"/>
</dbReference>
<dbReference type="eggNOG" id="ENOG5032966">
    <property type="taxonomic scope" value="Bacteria"/>
</dbReference>
<dbReference type="AlphaFoldDB" id="S5V7Y0"/>
<proteinExistence type="predicted"/>
<evidence type="ECO:0000313" key="3">
    <source>
        <dbReference type="Proteomes" id="UP000015423"/>
    </source>
</evidence>
<reference evidence="2 3" key="2">
    <citation type="journal article" date="2013" name="J. Biotechnol.">
        <title>Complete genome sequence of the kirromycin producer Streptomyces collinus Tu 365 consisting of a linear chromosome and two linear plasmids.</title>
        <authorList>
            <person name="Ruckert C."/>
            <person name="Szczepanowski R."/>
            <person name="Albersmeier A."/>
            <person name="Goesmann A."/>
            <person name="Iftime D."/>
            <person name="Musiol E.M."/>
            <person name="Blin K."/>
            <person name="Wohlleben W."/>
            <person name="Puhler A."/>
            <person name="Kalinowski J."/>
            <person name="Weber T."/>
        </authorList>
    </citation>
    <scope>NUCLEOTIDE SEQUENCE [LARGE SCALE GENOMIC DNA]</scope>
    <source>
        <strain evidence="3">DSM 40733 / Tue 365</strain>
    </source>
</reference>
<dbReference type="Proteomes" id="UP000015423">
    <property type="component" value="Chromosome"/>
</dbReference>
<evidence type="ECO:0000256" key="1">
    <source>
        <dbReference type="SAM" id="Phobius"/>
    </source>
</evidence>
<dbReference type="KEGG" id="sci:B446_34465"/>
<accession>S5V7Y0</accession>
<keyword evidence="1" id="KW-0812">Transmembrane</keyword>
<evidence type="ECO:0000313" key="2">
    <source>
        <dbReference type="EMBL" id="AGS73691.1"/>
    </source>
</evidence>
<keyword evidence="3" id="KW-1185">Reference proteome</keyword>
<sequence>MTSHRRTIEEQTVWSSIVAVLGTLAGAALAGYAQRATDRRARDAANRQEVTRAVADLLEAVVRHREVHWLTVAARRVGDAETSEERSRLASTRSAATVARDRLGLLVLTDPALLAAAETAWRTAIRLPDIALGPAADGRFRPDVETALEAARDRSRSAHTALRIAGAAYIDSGH</sequence>
<protein>
    <recommendedName>
        <fullName evidence="4">Protein kilB</fullName>
    </recommendedName>
</protein>
<dbReference type="HOGENOM" id="CLU_108053_0_0_11"/>
<organism evidence="2 3">
    <name type="scientific">Streptomyces collinus (strain DSM 40733 / Tue 365)</name>
    <dbReference type="NCBI Taxonomy" id="1214242"/>
    <lineage>
        <taxon>Bacteria</taxon>
        <taxon>Bacillati</taxon>
        <taxon>Actinomycetota</taxon>
        <taxon>Actinomycetes</taxon>
        <taxon>Kitasatosporales</taxon>
        <taxon>Streptomycetaceae</taxon>
        <taxon>Streptomyces</taxon>
    </lineage>
</organism>
<gene>
    <name evidence="2" type="ORF">B446_34465</name>
</gene>
<dbReference type="PATRIC" id="fig|1214242.5.peg.7066"/>
<keyword evidence="1" id="KW-0472">Membrane</keyword>
<evidence type="ECO:0008006" key="4">
    <source>
        <dbReference type="Google" id="ProtNLM"/>
    </source>
</evidence>
<name>S5V7Y0_STRC3</name>
<keyword evidence="1" id="KW-1133">Transmembrane helix</keyword>